<comment type="caution">
    <text evidence="1">The sequence shown here is derived from an EMBL/GenBank/DDBJ whole genome shotgun (WGS) entry which is preliminary data.</text>
</comment>
<proteinExistence type="predicted"/>
<dbReference type="EMBL" id="BAAAQN010000004">
    <property type="protein sequence ID" value="GAA2016355.1"/>
    <property type="molecule type" value="Genomic_DNA"/>
</dbReference>
<protein>
    <submittedName>
        <fullName evidence="1">Uncharacterized protein</fullName>
    </submittedName>
</protein>
<accession>A0ABN2TPE7</accession>
<dbReference type="RefSeq" id="WP_344664280.1">
    <property type="nucleotide sequence ID" value="NZ_BAAAQN010000004.1"/>
</dbReference>
<organism evidence="1 2">
    <name type="scientific">Catenulispora yoronensis</name>
    <dbReference type="NCBI Taxonomy" id="450799"/>
    <lineage>
        <taxon>Bacteria</taxon>
        <taxon>Bacillati</taxon>
        <taxon>Actinomycetota</taxon>
        <taxon>Actinomycetes</taxon>
        <taxon>Catenulisporales</taxon>
        <taxon>Catenulisporaceae</taxon>
        <taxon>Catenulispora</taxon>
    </lineage>
</organism>
<sequence>MSKIRPAEPADLETLRALLSSGARSDLEPRVRAAFELGAVGDADSAEQIEALLIETLERQNSHLFGFVAIAVERTGDVAAARRLQALIPDAPEWALYWLGRAIKRLSGHSAPPPEGVQWSGPERDAYVAKLREAWAALDLSVDPTPSVVWGAATDTRVEAVVHDGRGVFALGPDPTSGKATWPEWNYSWYHAGQGLYGVGTVCSTCEVYLHRAGWSPQEAVDLAQSVRSAVADVRTLDRQLLDAIEPVVGALASSRYQLRLIDQPLEPVTWMDTWYTEDALEGVTDPDDLADITEDPVNHERLYQPPHTGRPNPLVIAPTQPDLDPATVKAYVQAITDGARPAALVAAHLGERHNWDREEPHTAFTGFVVDGHHKLAAYAELGIAARIILILDLTPPLRTPGDPSAALDGLLVETGGIGV</sequence>
<name>A0ABN2TPE7_9ACTN</name>
<dbReference type="Proteomes" id="UP001500751">
    <property type="component" value="Unassembled WGS sequence"/>
</dbReference>
<evidence type="ECO:0000313" key="1">
    <source>
        <dbReference type="EMBL" id="GAA2016355.1"/>
    </source>
</evidence>
<gene>
    <name evidence="1" type="ORF">GCM10009839_09870</name>
</gene>
<reference evidence="1 2" key="1">
    <citation type="journal article" date="2019" name="Int. J. Syst. Evol. Microbiol.">
        <title>The Global Catalogue of Microorganisms (GCM) 10K type strain sequencing project: providing services to taxonomists for standard genome sequencing and annotation.</title>
        <authorList>
            <consortium name="The Broad Institute Genomics Platform"/>
            <consortium name="The Broad Institute Genome Sequencing Center for Infectious Disease"/>
            <person name="Wu L."/>
            <person name="Ma J."/>
        </authorList>
    </citation>
    <scope>NUCLEOTIDE SEQUENCE [LARGE SCALE GENOMIC DNA]</scope>
    <source>
        <strain evidence="1 2">JCM 16014</strain>
    </source>
</reference>
<keyword evidence="2" id="KW-1185">Reference proteome</keyword>
<evidence type="ECO:0000313" key="2">
    <source>
        <dbReference type="Proteomes" id="UP001500751"/>
    </source>
</evidence>